<dbReference type="RefSeq" id="XP_009065517.1">
    <property type="nucleotide sequence ID" value="XM_009067269.1"/>
</dbReference>
<dbReference type="HOGENOM" id="CLU_2801339_0_0_1"/>
<dbReference type="EMBL" id="KB203598">
    <property type="protein sequence ID" value="ESO83730.1"/>
    <property type="molecule type" value="Genomic_DNA"/>
</dbReference>
<dbReference type="Proteomes" id="UP000030746">
    <property type="component" value="Unassembled WGS sequence"/>
</dbReference>
<accession>V3ZMQ8</accession>
<dbReference type="KEGG" id="lgi:LOTGIDRAFT_132816"/>
<name>V3ZMQ8_LOTGI</name>
<evidence type="ECO:0000256" key="1">
    <source>
        <dbReference type="SAM" id="Phobius"/>
    </source>
</evidence>
<keyword evidence="1" id="KW-0472">Membrane</keyword>
<organism evidence="2 3">
    <name type="scientific">Lottia gigantea</name>
    <name type="common">Giant owl limpet</name>
    <dbReference type="NCBI Taxonomy" id="225164"/>
    <lineage>
        <taxon>Eukaryota</taxon>
        <taxon>Metazoa</taxon>
        <taxon>Spiralia</taxon>
        <taxon>Lophotrochozoa</taxon>
        <taxon>Mollusca</taxon>
        <taxon>Gastropoda</taxon>
        <taxon>Patellogastropoda</taxon>
        <taxon>Lottioidea</taxon>
        <taxon>Lottiidae</taxon>
        <taxon>Lottia</taxon>
    </lineage>
</organism>
<dbReference type="GeneID" id="20233353"/>
<keyword evidence="1" id="KW-1133">Transmembrane helix</keyword>
<evidence type="ECO:0000313" key="2">
    <source>
        <dbReference type="EMBL" id="ESO83730.1"/>
    </source>
</evidence>
<protein>
    <submittedName>
        <fullName evidence="2">Uncharacterized protein</fullName>
    </submittedName>
</protein>
<proteinExistence type="predicted"/>
<feature type="non-terminal residue" evidence="2">
    <location>
        <position position="1"/>
    </location>
</feature>
<feature type="transmembrane region" description="Helical" evidence="1">
    <location>
        <begin position="12"/>
        <end position="38"/>
    </location>
</feature>
<evidence type="ECO:0000313" key="3">
    <source>
        <dbReference type="Proteomes" id="UP000030746"/>
    </source>
</evidence>
<gene>
    <name evidence="2" type="ORF">LOTGIDRAFT_132816</name>
</gene>
<keyword evidence="3" id="KW-1185">Reference proteome</keyword>
<dbReference type="CTD" id="20233353"/>
<dbReference type="AlphaFoldDB" id="V3ZMQ8"/>
<reference evidence="2 3" key="1">
    <citation type="journal article" date="2013" name="Nature">
        <title>Insights into bilaterian evolution from three spiralian genomes.</title>
        <authorList>
            <person name="Simakov O."/>
            <person name="Marletaz F."/>
            <person name="Cho S.J."/>
            <person name="Edsinger-Gonzales E."/>
            <person name="Havlak P."/>
            <person name="Hellsten U."/>
            <person name="Kuo D.H."/>
            <person name="Larsson T."/>
            <person name="Lv J."/>
            <person name="Arendt D."/>
            <person name="Savage R."/>
            <person name="Osoegawa K."/>
            <person name="de Jong P."/>
            <person name="Grimwood J."/>
            <person name="Chapman J.A."/>
            <person name="Shapiro H."/>
            <person name="Aerts A."/>
            <person name="Otillar R.P."/>
            <person name="Terry A.Y."/>
            <person name="Boore J.L."/>
            <person name="Grigoriev I.V."/>
            <person name="Lindberg D.R."/>
            <person name="Seaver E.C."/>
            <person name="Weisblat D.A."/>
            <person name="Putnam N.H."/>
            <person name="Rokhsar D.S."/>
        </authorList>
    </citation>
    <scope>NUCLEOTIDE SEQUENCE [LARGE SCALE GENOMIC DNA]</scope>
</reference>
<feature type="transmembrane region" description="Helical" evidence="1">
    <location>
        <begin position="45"/>
        <end position="67"/>
    </location>
</feature>
<keyword evidence="1" id="KW-0812">Transmembrane</keyword>
<sequence length="68" mass="8150">FVIVCYHNLRCFSVIFFLFCYCLLSQLTVFFCDIFLFCYCLLSQLTVFFCDIFFVLLLFVITTYGVFL</sequence>